<dbReference type="AlphaFoldDB" id="A0A9P0BFH4"/>
<dbReference type="Proteomes" id="UP001154078">
    <property type="component" value="Chromosome 7"/>
</dbReference>
<keyword evidence="3" id="KW-0732">Signal</keyword>
<dbReference type="PROSITE" id="PS51257">
    <property type="entry name" value="PROKAR_LIPOPROTEIN"/>
    <property type="match status" value="1"/>
</dbReference>
<dbReference type="OrthoDB" id="9974421at2759"/>
<dbReference type="InterPro" id="IPR000073">
    <property type="entry name" value="AB_hydrolase_1"/>
</dbReference>
<dbReference type="PANTHER" id="PTHR11005">
    <property type="entry name" value="LYSOSOMAL ACID LIPASE-RELATED"/>
    <property type="match status" value="1"/>
</dbReference>
<evidence type="ECO:0000256" key="1">
    <source>
        <dbReference type="ARBA" id="ARBA00022963"/>
    </source>
</evidence>
<dbReference type="GO" id="GO:0016042">
    <property type="term" value="P:lipid catabolic process"/>
    <property type="evidence" value="ECO:0007669"/>
    <property type="project" value="UniProtKB-KW"/>
</dbReference>
<dbReference type="InterPro" id="IPR029058">
    <property type="entry name" value="AB_hydrolase_fold"/>
</dbReference>
<evidence type="ECO:0000256" key="3">
    <source>
        <dbReference type="SAM" id="SignalP"/>
    </source>
</evidence>
<dbReference type="Pfam" id="PF00561">
    <property type="entry name" value="Abhydrolase_1"/>
    <property type="match status" value="1"/>
</dbReference>
<gene>
    <name evidence="5" type="ORF">MELIAE_LOCUS10588</name>
</gene>
<dbReference type="EMBL" id="OV121138">
    <property type="protein sequence ID" value="CAH0560920.1"/>
    <property type="molecule type" value="Genomic_DNA"/>
</dbReference>
<organism evidence="5 6">
    <name type="scientific">Brassicogethes aeneus</name>
    <name type="common">Rape pollen beetle</name>
    <name type="synonym">Meligethes aeneus</name>
    <dbReference type="NCBI Taxonomy" id="1431903"/>
    <lineage>
        <taxon>Eukaryota</taxon>
        <taxon>Metazoa</taxon>
        <taxon>Ecdysozoa</taxon>
        <taxon>Arthropoda</taxon>
        <taxon>Hexapoda</taxon>
        <taxon>Insecta</taxon>
        <taxon>Pterygota</taxon>
        <taxon>Neoptera</taxon>
        <taxon>Endopterygota</taxon>
        <taxon>Coleoptera</taxon>
        <taxon>Polyphaga</taxon>
        <taxon>Cucujiformia</taxon>
        <taxon>Nitidulidae</taxon>
        <taxon>Meligethinae</taxon>
        <taxon>Brassicogethes</taxon>
    </lineage>
</organism>
<feature type="domain" description="AB hydrolase-1" evidence="4">
    <location>
        <begin position="89"/>
        <end position="219"/>
    </location>
</feature>
<evidence type="ECO:0000313" key="6">
    <source>
        <dbReference type="Proteomes" id="UP001154078"/>
    </source>
</evidence>
<dbReference type="SUPFAM" id="SSF53474">
    <property type="entry name" value="alpha/beta-Hydrolases"/>
    <property type="match status" value="1"/>
</dbReference>
<dbReference type="Gene3D" id="3.40.50.1820">
    <property type="entry name" value="alpha/beta hydrolase"/>
    <property type="match status" value="1"/>
</dbReference>
<keyword evidence="2" id="KW-0443">Lipid metabolism</keyword>
<keyword evidence="6" id="KW-1185">Reference proteome</keyword>
<evidence type="ECO:0000256" key="2">
    <source>
        <dbReference type="ARBA" id="ARBA00023098"/>
    </source>
</evidence>
<name>A0A9P0BFH4_BRAAE</name>
<sequence length="408" mass="45450">MNLKFFLGCVFLAGCFSEGQCTTACQTMDDFKNPSKPPCWNNPYGDMSAAEILESWGNYVEKRHIIVGSGYNLTLIKTHTSGISPSKTVIFMPGIMMDTKGFLVTGDKSYGYAFSKAGYAIWLLSYRGVGESRKHIKYSDTSCDFWSFSLDDLVNEDVKDTINYVVKESNRKVTLLGYSMGTTLSTMYAAGYPDDAAKNLNGIVMMGPAIYLNNTPSIAWTLHDFWPIVKTVPQLISHCEVSLKTLSPSNPNPTYQSIMTQVTMQSLFFGFNNDGIDPTTITASLTQNPSSTSVKLLDQFINIMKSKKLVKYSEEISIFPFIQLEQTYELKNIKVSIAMFSGPNDYLCTATNSKEAYDDINPTFQCGYYLISDTSFTHADFVRGKDIPTVLLPNVLEKVDLFSEGKCS</sequence>
<evidence type="ECO:0000313" key="5">
    <source>
        <dbReference type="EMBL" id="CAH0560920.1"/>
    </source>
</evidence>
<reference evidence="5" key="1">
    <citation type="submission" date="2021-12" db="EMBL/GenBank/DDBJ databases">
        <authorList>
            <person name="King R."/>
        </authorList>
    </citation>
    <scope>NUCLEOTIDE SEQUENCE</scope>
</reference>
<proteinExistence type="predicted"/>
<keyword evidence="1" id="KW-0442">Lipid degradation</keyword>
<feature type="signal peptide" evidence="3">
    <location>
        <begin position="1"/>
        <end position="21"/>
    </location>
</feature>
<feature type="chain" id="PRO_5040230110" description="AB hydrolase-1 domain-containing protein" evidence="3">
    <location>
        <begin position="22"/>
        <end position="408"/>
    </location>
</feature>
<accession>A0A9P0BFH4</accession>
<evidence type="ECO:0000259" key="4">
    <source>
        <dbReference type="Pfam" id="PF00561"/>
    </source>
</evidence>
<protein>
    <recommendedName>
        <fullName evidence="4">AB hydrolase-1 domain-containing protein</fullName>
    </recommendedName>
</protein>